<dbReference type="GO" id="GO:0003723">
    <property type="term" value="F:RNA binding"/>
    <property type="evidence" value="ECO:0007669"/>
    <property type="project" value="UniProtKB-KW"/>
</dbReference>
<dbReference type="GO" id="GO:0000175">
    <property type="term" value="F:3'-5'-RNA exonuclease activity"/>
    <property type="evidence" value="ECO:0007669"/>
    <property type="project" value="UniProtKB-UniRule"/>
</dbReference>
<evidence type="ECO:0000259" key="7">
    <source>
        <dbReference type="SMART" id="SM00955"/>
    </source>
</evidence>
<dbReference type="Gene3D" id="2.40.50.140">
    <property type="entry name" value="Nucleic acid-binding proteins"/>
    <property type="match status" value="1"/>
</dbReference>
<keyword evidence="4" id="KW-0378">Hydrolase</keyword>
<evidence type="ECO:0000256" key="5">
    <source>
        <dbReference type="SAM" id="Coils"/>
    </source>
</evidence>
<dbReference type="InterPro" id="IPR012340">
    <property type="entry name" value="NA-bd_OB-fold"/>
</dbReference>
<feature type="compositionally biased region" description="Basic and acidic residues" evidence="6">
    <location>
        <begin position="672"/>
        <end position="683"/>
    </location>
</feature>
<dbReference type="InterPro" id="IPR041505">
    <property type="entry name" value="Dis3_CSD2"/>
</dbReference>
<keyword evidence="2 4" id="KW-0460">Magnesium</keyword>
<dbReference type="EC" id="3.1.13.-" evidence="4"/>
<feature type="region of interest" description="Disordered" evidence="6">
    <location>
        <begin position="1632"/>
        <end position="1651"/>
    </location>
</feature>
<comment type="function">
    <text evidence="4">3'-5'-exoribonuclease that specifically recognizes RNAs polyuridylated at their 3' end and mediates their degradation. Component of an exosome-independent RNA degradation pathway that mediates degradation of cytoplasmic mRNAs that have been deadenylated and subsequently uridylated at their 3'.</text>
</comment>
<gene>
    <name evidence="8" type="ORF">I303_106222</name>
</gene>
<feature type="coiled-coil region" evidence="5">
    <location>
        <begin position="465"/>
        <end position="492"/>
    </location>
</feature>
<dbReference type="InterPro" id="IPR001900">
    <property type="entry name" value="RNase_II/R"/>
</dbReference>
<feature type="compositionally biased region" description="Basic and acidic residues" evidence="6">
    <location>
        <begin position="110"/>
        <end position="123"/>
    </location>
</feature>
<reference evidence="8" key="1">
    <citation type="submission" date="2013-07" db="EMBL/GenBank/DDBJ databases">
        <authorList>
            <consortium name="The Broad Institute Genome Sequencing Platform"/>
            <person name="Cuomo C."/>
            <person name="Litvintseva A."/>
            <person name="Chen Y."/>
            <person name="Heitman J."/>
            <person name="Sun S."/>
            <person name="Springer D."/>
            <person name="Dromer F."/>
            <person name="Young S.K."/>
            <person name="Zeng Q."/>
            <person name="Gargeya S."/>
            <person name="Fitzgerald M."/>
            <person name="Abouelleil A."/>
            <person name="Alvarado L."/>
            <person name="Berlin A.M."/>
            <person name="Chapman S.B."/>
            <person name="Dewar J."/>
            <person name="Goldberg J."/>
            <person name="Griggs A."/>
            <person name="Gujja S."/>
            <person name="Hansen M."/>
            <person name="Howarth C."/>
            <person name="Imamovic A."/>
            <person name="Larimer J."/>
            <person name="McCowan C."/>
            <person name="Murphy C."/>
            <person name="Pearson M."/>
            <person name="Priest M."/>
            <person name="Roberts A."/>
            <person name="Saif S."/>
            <person name="Shea T."/>
            <person name="Sykes S."/>
            <person name="Wortman J."/>
            <person name="Nusbaum C."/>
            <person name="Birren B."/>
        </authorList>
    </citation>
    <scope>NUCLEOTIDE SEQUENCE</scope>
    <source>
        <strain evidence="8">CBS 10117</strain>
    </source>
</reference>
<feature type="binding site" evidence="4">
    <location>
        <position position="1169"/>
    </location>
    <ligand>
        <name>Mg(2+)</name>
        <dbReference type="ChEBI" id="CHEBI:18420"/>
    </ligand>
</feature>
<evidence type="ECO:0000256" key="1">
    <source>
        <dbReference type="ARBA" id="ARBA00022490"/>
    </source>
</evidence>
<keyword evidence="1 4" id="KW-0963">Cytoplasm</keyword>
<feature type="binding site" evidence="4">
    <location>
        <position position="1160"/>
    </location>
    <ligand>
        <name>Mg(2+)</name>
        <dbReference type="ChEBI" id="CHEBI:18420"/>
    </ligand>
</feature>
<dbReference type="GeneID" id="28969940"/>
<feature type="compositionally biased region" description="Polar residues" evidence="6">
    <location>
        <begin position="641"/>
        <end position="653"/>
    </location>
</feature>
<dbReference type="InterPro" id="IPR050180">
    <property type="entry name" value="RNR_Ribonuclease"/>
</dbReference>
<dbReference type="Gene3D" id="2.40.50.690">
    <property type="match status" value="1"/>
</dbReference>
<keyword evidence="4" id="KW-0540">Nuclease</keyword>
<feature type="region of interest" description="Disordered" evidence="6">
    <location>
        <begin position="739"/>
        <end position="765"/>
    </location>
</feature>
<feature type="compositionally biased region" description="Basic and acidic residues" evidence="6">
    <location>
        <begin position="1015"/>
        <end position="1041"/>
    </location>
</feature>
<dbReference type="FunFam" id="2.40.50.690:FF:000001">
    <property type="entry name" value="Cell wall biogenesis protein"/>
    <property type="match status" value="1"/>
</dbReference>
<feature type="region of interest" description="Disordered" evidence="6">
    <location>
        <begin position="1"/>
        <end position="292"/>
    </location>
</feature>
<sequence>MADSIVAPIPQSGSVSPSPNTLAPPSNPSRPSSANSQRSNSSRGGRSSNISRSNSNASSRGGSESGRGNPDRKKQSGPTTTISGGVSLGAAGNQPKKGNNTNGKKGRSPIPKEAKLEGSEKSDAQQPQQQQRNGNKGKKPNSNRKPNPINTNVQNPNRPSSQNSSRKGGNDSTTSQSAPKSIHTAVSAPRTAMEAAVDAATKKHHDQSGGDALASLQKMISDLKTLPTSAPSTGSSNGSRSVSAGATKESPVSASAAIAKTPTEPVTIPNSSTSNSSNASKKLKADAPSFTPSFNATTSPGLSVSPIAPIPSASVLHPRSVSQGSAVNQTNRRTSTGSAGGSSLNQNSATSPVQMYANSLPPIYQNLSAHPEVDEEHSPMSFAQQAEMQYQQQQLLAAQQQQYQYIQLLQAQIAASQQLAQQQAHHQQQHQQQQQQPMGSFIAPRFQALAQQRAAQQQQQTALQLAQAQQLYELQQAQLLQQQREQEAARAKAIAETMKNQPVFAEDDEEPEVRNSISSVGPTGRPQLAPSFTFGAKPKHVKSESISDRGSARDSMSPPSTHHTSPPVVVNRSEGIGGAAATGLAGLAARAHKRTGSEMSAAMQQQLAIQQEIEALQAKQKALMQEDMTSQGSTPLSQLNTALQSKQTPSQTLSRHRRVQSSLPSATIPTELPDRSEEADQPRALRTIGEMPPPPVPSNGGHSRRHSVNVFNKAAGHGAGFGSISGEVSIPEDYVSNGERGLGHHRSGSRSGFESGNWRVSGGGSANNNNNLGTVQVADLAAAQAHLQSLAQFRAAAGGGHSKMASFSFPNMLPNLLAATTLQTPIGQSLWQQQQSFQMQLQQTSQGPQRKSLFAPYLPQASLPPLLQAGKLVVGVLRVNKKNRSDAYVATDVLEADIYICGSKDRNRALEGDIVAVELLDVDEVWGTKKDKEEKKRKKEENAAYDLKPAQAKKIEKKKDDVEVEGQGLTLFEDEEVNDDTKPTYAGHVVAVVERMPGQLFSGQLGVLRPSSAATKEKQELERRERDGDRAGRRDEPEQRPKIVWFKPTDKRVPLIAIPTEQAPSDFIDNPEAYGDKLFVATIKRWPITSLHPFGTLVEELGPIGDVEVETSALLKDCNFPTEEFTDLTMKCLPPLPWSIPDREYEVRTDLRDQRTFTIDPSTAKDLDDALSVKQNEDGTITVGVHIADVSYFVKANTAIDREARKRATSVYLVQRAVPMLPPQLSEELCSLVPDVERLTFSAIFTFDQEGNVKEKKFAKTIIKSNAKLSYGDAQTIINGGSLDPSKAAAAEIKEIEADIRTLHDLSSKIKRKRLDEGAILSNKLKVSFALDDNGKPVDVDAVKKIEANSLVEEFMLLANTSVAYLIANGLPEQALLRRHEAPIERRLEGFVTRAHKLGFEMDATSAGTLQRSFEGIKDSDTVLCLELLKKKAMQRARYFCTGMLDIAKYSHWALNTPLYTHFTSPIRRYADVLVHRMLDACLTSPNPNDVKFLMDRDQVAKCAQQCNMKKASAKLAEEQSIHLYLCLLIHDLTERYGPVIRQAKVTGVLDAAFDVIIPEFGIEKRVHVDKMPVENVVYDEHKDILSLYWTRQNVLSYLAETTEDPHLLKIKELGEKLISGSSTTQALEENSLFDNTGSGSGSNSNEKSKQYLKSSLRSEIPFEGLRSDSSGKHKIQDIKELSNLPVIITSDITKSPPVLVVYACNPYAS</sequence>
<dbReference type="GO" id="GO:0046872">
    <property type="term" value="F:metal ion binding"/>
    <property type="evidence" value="ECO:0007669"/>
    <property type="project" value="UniProtKB-KW"/>
</dbReference>
<evidence type="ECO:0000256" key="6">
    <source>
        <dbReference type="SAM" id="MobiDB-lite"/>
    </source>
</evidence>
<feature type="compositionally biased region" description="Low complexity" evidence="6">
    <location>
        <begin position="557"/>
        <end position="570"/>
    </location>
</feature>
<feature type="compositionally biased region" description="Low complexity" evidence="6">
    <location>
        <begin position="29"/>
        <end position="68"/>
    </location>
</feature>
<evidence type="ECO:0000313" key="8">
    <source>
        <dbReference type="EMBL" id="WWC63617.1"/>
    </source>
</evidence>
<dbReference type="GO" id="GO:1990074">
    <property type="term" value="P:polyuridylation-dependent mRNA catabolic process"/>
    <property type="evidence" value="ECO:0007669"/>
    <property type="project" value="UniProtKB-UniRule"/>
</dbReference>
<feature type="compositionally biased region" description="Polar residues" evidence="6">
    <location>
        <begin position="320"/>
        <end position="333"/>
    </location>
</feature>
<dbReference type="EMBL" id="CP144536">
    <property type="protein sequence ID" value="WWC63617.1"/>
    <property type="molecule type" value="Genomic_DNA"/>
</dbReference>
<dbReference type="Pfam" id="PF17849">
    <property type="entry name" value="OB_Dis3"/>
    <property type="match status" value="1"/>
</dbReference>
<reference evidence="8" key="2">
    <citation type="submission" date="2024-02" db="EMBL/GenBank/DDBJ databases">
        <title>Comparative genomics of Cryptococcus and Kwoniella reveals pathogenesis evolution and contrasting modes of karyotype evolution via chromosome fusion or intercentromeric recombination.</title>
        <authorList>
            <person name="Coelho M.A."/>
            <person name="David-Palma M."/>
            <person name="Shea T."/>
            <person name="Bowers K."/>
            <person name="McGinley-Smith S."/>
            <person name="Mohammad A.W."/>
            <person name="Gnirke A."/>
            <person name="Yurkov A.M."/>
            <person name="Nowrousian M."/>
            <person name="Sun S."/>
            <person name="Cuomo C.A."/>
            <person name="Heitman J."/>
        </authorList>
    </citation>
    <scope>NUCLEOTIDE SEQUENCE</scope>
    <source>
        <strain evidence="8">CBS 10117</strain>
    </source>
</reference>
<dbReference type="InterPro" id="IPR028591">
    <property type="entry name" value="DIS3L2"/>
</dbReference>
<feature type="region of interest" description="Disordered" evidence="6">
    <location>
        <begin position="503"/>
        <end position="573"/>
    </location>
</feature>
<dbReference type="PANTHER" id="PTHR23355:SF9">
    <property type="entry name" value="DIS3-LIKE EXONUCLEASE 2"/>
    <property type="match status" value="1"/>
</dbReference>
<feature type="compositionally biased region" description="Polar residues" evidence="6">
    <location>
        <begin position="170"/>
        <end position="179"/>
    </location>
</feature>
<feature type="compositionally biased region" description="Low complexity" evidence="6">
    <location>
        <begin position="1636"/>
        <end position="1646"/>
    </location>
</feature>
<dbReference type="PANTHER" id="PTHR23355">
    <property type="entry name" value="RIBONUCLEASE"/>
    <property type="match status" value="1"/>
</dbReference>
<name>A0AAJ8KU63_9TREE</name>
<keyword evidence="3 4" id="KW-0694">RNA-binding</keyword>
<comment type="subcellular location">
    <subcellularLocation>
        <location evidence="4">Cytoplasm</location>
    </subcellularLocation>
    <subcellularLocation>
        <location evidence="4">Cytoplasm</location>
        <location evidence="4">P-body</location>
    </subcellularLocation>
</comment>
<feature type="region of interest" description="Disordered" evidence="6">
    <location>
        <begin position="641"/>
        <end position="706"/>
    </location>
</feature>
<feature type="compositionally biased region" description="Low complexity" evidence="6">
    <location>
        <begin position="125"/>
        <end position="134"/>
    </location>
</feature>
<feature type="compositionally biased region" description="Basic and acidic residues" evidence="6">
    <location>
        <begin position="541"/>
        <end position="552"/>
    </location>
</feature>
<feature type="compositionally biased region" description="Polar residues" evidence="6">
    <location>
        <begin position="11"/>
        <end position="21"/>
    </location>
</feature>
<dbReference type="KEGG" id="kdj:28969940"/>
<dbReference type="Pfam" id="PF17877">
    <property type="entry name" value="Dis3l2_C_term"/>
    <property type="match status" value="1"/>
</dbReference>
<dbReference type="Pfam" id="PF00773">
    <property type="entry name" value="RNB"/>
    <property type="match status" value="1"/>
</dbReference>
<dbReference type="SMART" id="SM00955">
    <property type="entry name" value="RNB"/>
    <property type="match status" value="1"/>
</dbReference>
<feature type="region of interest" description="Disordered" evidence="6">
    <location>
        <begin position="318"/>
        <end position="349"/>
    </location>
</feature>
<feature type="coiled-coil region" evidence="5">
    <location>
        <begin position="599"/>
        <end position="626"/>
    </location>
</feature>
<evidence type="ECO:0000256" key="2">
    <source>
        <dbReference type="ARBA" id="ARBA00022842"/>
    </source>
</evidence>
<evidence type="ECO:0000313" key="9">
    <source>
        <dbReference type="Proteomes" id="UP000078595"/>
    </source>
</evidence>
<proteinExistence type="inferred from homology"/>
<feature type="domain" description="RNB" evidence="7">
    <location>
        <begin position="1148"/>
        <end position="1485"/>
    </location>
</feature>
<dbReference type="Proteomes" id="UP000078595">
    <property type="component" value="Chromosome 7"/>
</dbReference>
<keyword evidence="4" id="KW-0479">Metal-binding</keyword>
<dbReference type="Gene3D" id="2.40.50.700">
    <property type="match status" value="1"/>
</dbReference>
<protein>
    <recommendedName>
        <fullName evidence="4">DIS3-like exonuclease 2</fullName>
        <ecNumber evidence="4">3.1.13.-</ecNumber>
    </recommendedName>
</protein>
<keyword evidence="5" id="KW-0175">Coiled coil</keyword>
<feature type="compositionally biased region" description="Low complexity" evidence="6">
    <location>
        <begin position="334"/>
        <end position="343"/>
    </location>
</feature>
<feature type="compositionally biased region" description="Low complexity" evidence="6">
    <location>
        <begin position="229"/>
        <end position="246"/>
    </location>
</feature>
<dbReference type="InterPro" id="IPR041093">
    <property type="entry name" value="Dis3l2-like_C"/>
</dbReference>
<evidence type="ECO:0000256" key="4">
    <source>
        <dbReference type="HAMAP-Rule" id="MF_03045"/>
    </source>
</evidence>
<feature type="compositionally biased region" description="Low complexity" evidence="6">
    <location>
        <begin position="270"/>
        <end position="280"/>
    </location>
</feature>
<dbReference type="RefSeq" id="XP_065825404.1">
    <property type="nucleotide sequence ID" value="XM_065969332.1"/>
</dbReference>
<evidence type="ECO:0000256" key="3">
    <source>
        <dbReference type="ARBA" id="ARBA00022884"/>
    </source>
</evidence>
<dbReference type="FunFam" id="2.40.50.700:FF:000002">
    <property type="entry name" value="Cell wall biogenesis protein"/>
    <property type="match status" value="1"/>
</dbReference>
<dbReference type="HAMAP" id="MF_03045">
    <property type="entry name" value="DIS3L2"/>
    <property type="match status" value="1"/>
</dbReference>
<dbReference type="GO" id="GO:0000956">
    <property type="term" value="P:nuclear-transcribed mRNA catabolic process"/>
    <property type="evidence" value="ECO:0007669"/>
    <property type="project" value="UniProtKB-UniRule"/>
</dbReference>
<feature type="compositionally biased region" description="Low complexity" evidence="6">
    <location>
        <begin position="92"/>
        <end position="103"/>
    </location>
</feature>
<organism evidence="8 9">
    <name type="scientific">Kwoniella dejecticola CBS 10117</name>
    <dbReference type="NCBI Taxonomy" id="1296121"/>
    <lineage>
        <taxon>Eukaryota</taxon>
        <taxon>Fungi</taxon>
        <taxon>Dikarya</taxon>
        <taxon>Basidiomycota</taxon>
        <taxon>Agaricomycotina</taxon>
        <taxon>Tremellomycetes</taxon>
        <taxon>Tremellales</taxon>
        <taxon>Cryptococcaceae</taxon>
        <taxon>Kwoniella</taxon>
    </lineage>
</organism>
<comment type="cofactor">
    <cofactor evidence="4">
        <name>Mg(2+)</name>
        <dbReference type="ChEBI" id="CHEBI:18420"/>
    </cofactor>
    <cofactor evidence="4">
        <name>Mn(2+)</name>
        <dbReference type="ChEBI" id="CHEBI:29035"/>
    </cofactor>
</comment>
<feature type="site" description="Important for catalytic activity" evidence="4">
    <location>
        <position position="1168"/>
    </location>
</feature>
<keyword evidence="4" id="KW-0269">Exonuclease</keyword>
<comment type="similarity">
    <text evidence="4">Belongs to the RNR ribonuclease family. DIS3L2 subfamily.</text>
</comment>
<dbReference type="SUPFAM" id="SSF50249">
    <property type="entry name" value="Nucleic acid-binding proteins"/>
    <property type="match status" value="3"/>
</dbReference>
<keyword evidence="9" id="KW-1185">Reference proteome</keyword>
<feature type="region of interest" description="Disordered" evidence="6">
    <location>
        <begin position="1007"/>
        <end position="1041"/>
    </location>
</feature>
<accession>A0AAJ8KU63</accession>
<keyword evidence="4" id="KW-0464">Manganese</keyword>
<feature type="compositionally biased region" description="Low complexity" evidence="6">
    <location>
        <begin position="152"/>
        <end position="166"/>
    </location>
</feature>
<dbReference type="GO" id="GO:0000932">
    <property type="term" value="C:P-body"/>
    <property type="evidence" value="ECO:0007669"/>
    <property type="project" value="UniProtKB-SubCell"/>
</dbReference>